<dbReference type="EMBL" id="JAFJMO010000013">
    <property type="protein sequence ID" value="KAJ8258850.1"/>
    <property type="molecule type" value="Genomic_DNA"/>
</dbReference>
<protein>
    <recommendedName>
        <fullName evidence="5">Family with sequence similarity 131 member C</fullName>
    </recommendedName>
</protein>
<sequence length="361" mass="39215">MTGVSVESINQSRPPCPFMKQIPPTPCHWGQGIATASLLTLLECAEPAVTLHYGRHASPASQEAFRAGFRFVVRLNDSDSRGIRFQHGDDQQITSTAPPPPALPQHRLFTMGTCLCKGHKEYLQSTPNLPEPVLQSSVEGGYQPSGRTLSDKRRDSGYGIGELATSSLMGLVATIKEHITKPTAMAQGRVAHLIEWKGWSSGGGAGCDWRRDGSGWGGAGAELQEGEQLYSHLAEEVKAARFAAGVAEQFALAEASMSWSPQELHDEPNGTYVPLQDPNGLFLSQILLDDVGVPQRLYSINRDVSRDSSPLPFPPPAHSCSASSPWQPDAQHPLQERRTFPSDTIRQADCGSLSEDEVFYN</sequence>
<reference evidence="3" key="1">
    <citation type="journal article" date="2023" name="Science">
        <title>Genome structures resolve the early diversification of teleost fishes.</title>
        <authorList>
            <person name="Parey E."/>
            <person name="Louis A."/>
            <person name="Montfort J."/>
            <person name="Bouchez O."/>
            <person name="Roques C."/>
            <person name="Iampietro C."/>
            <person name="Lluch J."/>
            <person name="Castinel A."/>
            <person name="Donnadieu C."/>
            <person name="Desvignes T."/>
            <person name="Floi Bucao C."/>
            <person name="Jouanno E."/>
            <person name="Wen M."/>
            <person name="Mejri S."/>
            <person name="Dirks R."/>
            <person name="Jansen H."/>
            <person name="Henkel C."/>
            <person name="Chen W.J."/>
            <person name="Zahm M."/>
            <person name="Cabau C."/>
            <person name="Klopp C."/>
            <person name="Thompson A.W."/>
            <person name="Robinson-Rechavi M."/>
            <person name="Braasch I."/>
            <person name="Lecointre G."/>
            <person name="Bobe J."/>
            <person name="Postlethwait J.H."/>
            <person name="Berthelot C."/>
            <person name="Roest Crollius H."/>
            <person name="Guiguen Y."/>
        </authorList>
    </citation>
    <scope>NUCLEOTIDE SEQUENCE</scope>
    <source>
        <strain evidence="3">Concon-B</strain>
    </source>
</reference>
<accession>A0A9Q1HR52</accession>
<evidence type="ECO:0000256" key="1">
    <source>
        <dbReference type="ARBA" id="ARBA00010635"/>
    </source>
</evidence>
<comment type="caution">
    <text evidence="3">The sequence shown here is derived from an EMBL/GenBank/DDBJ whole genome shotgun (WGS) entry which is preliminary data.</text>
</comment>
<keyword evidence="4" id="KW-1185">Reference proteome</keyword>
<evidence type="ECO:0000313" key="3">
    <source>
        <dbReference type="EMBL" id="KAJ8258850.1"/>
    </source>
</evidence>
<feature type="compositionally biased region" description="Polar residues" evidence="2">
    <location>
        <begin position="127"/>
        <end position="138"/>
    </location>
</feature>
<organism evidence="3 4">
    <name type="scientific">Conger conger</name>
    <name type="common">Conger eel</name>
    <name type="synonym">Muraena conger</name>
    <dbReference type="NCBI Taxonomy" id="82655"/>
    <lineage>
        <taxon>Eukaryota</taxon>
        <taxon>Metazoa</taxon>
        <taxon>Chordata</taxon>
        <taxon>Craniata</taxon>
        <taxon>Vertebrata</taxon>
        <taxon>Euteleostomi</taxon>
        <taxon>Actinopterygii</taxon>
        <taxon>Neopterygii</taxon>
        <taxon>Teleostei</taxon>
        <taxon>Anguilliformes</taxon>
        <taxon>Congridae</taxon>
        <taxon>Conger</taxon>
    </lineage>
</organism>
<evidence type="ECO:0000256" key="2">
    <source>
        <dbReference type="SAM" id="MobiDB-lite"/>
    </source>
</evidence>
<proteinExistence type="inferred from homology"/>
<dbReference type="PANTHER" id="PTHR15736:SF2">
    <property type="entry name" value="PROTEIN FAM131C"/>
    <property type="match status" value="1"/>
</dbReference>
<feature type="region of interest" description="Disordered" evidence="2">
    <location>
        <begin position="127"/>
        <end position="154"/>
    </location>
</feature>
<dbReference type="InterPro" id="IPR026782">
    <property type="entry name" value="FAM131"/>
</dbReference>
<feature type="region of interest" description="Disordered" evidence="2">
    <location>
        <begin position="305"/>
        <end position="361"/>
    </location>
</feature>
<dbReference type="AlphaFoldDB" id="A0A9Q1HR52"/>
<dbReference type="OrthoDB" id="8881031at2759"/>
<comment type="similarity">
    <text evidence="1">Belongs to the FAM131 family.</text>
</comment>
<evidence type="ECO:0008006" key="5">
    <source>
        <dbReference type="Google" id="ProtNLM"/>
    </source>
</evidence>
<name>A0A9Q1HR52_CONCO</name>
<dbReference type="PANTHER" id="PTHR15736">
    <property type="entry name" value="PROTEIN FAM131B-RELATED"/>
    <property type="match status" value="1"/>
</dbReference>
<evidence type="ECO:0000313" key="4">
    <source>
        <dbReference type="Proteomes" id="UP001152803"/>
    </source>
</evidence>
<gene>
    <name evidence="3" type="ORF">COCON_G00178620</name>
</gene>
<dbReference type="Pfam" id="PF15010">
    <property type="entry name" value="FAM131"/>
    <property type="match status" value="1"/>
</dbReference>
<dbReference type="Proteomes" id="UP001152803">
    <property type="component" value="Unassembled WGS sequence"/>
</dbReference>